<evidence type="ECO:0000256" key="3">
    <source>
        <dbReference type="ARBA" id="ARBA00022428"/>
    </source>
</evidence>
<keyword evidence="10" id="KW-1185">Reference proteome</keyword>
<dbReference type="CDD" id="cd13962">
    <property type="entry name" value="PT_UbiA_UBIAD1"/>
    <property type="match status" value="1"/>
</dbReference>
<dbReference type="PANTHER" id="PTHR13929">
    <property type="entry name" value="1,4-DIHYDROXY-2-NAPHTHOATE OCTAPRENYLTRANSFERASE"/>
    <property type="match status" value="1"/>
</dbReference>
<dbReference type="InterPro" id="IPR026046">
    <property type="entry name" value="UBIAD1"/>
</dbReference>
<comment type="subcellular location">
    <subcellularLocation>
        <location evidence="1">Membrane</location>
        <topology evidence="1">Multi-pass membrane protein</topology>
    </subcellularLocation>
</comment>
<feature type="transmembrane region" description="Helical" evidence="8">
    <location>
        <begin position="12"/>
        <end position="33"/>
    </location>
</feature>
<evidence type="ECO:0000313" key="9">
    <source>
        <dbReference type="EMBL" id="MBO0440259.1"/>
    </source>
</evidence>
<dbReference type="NCBIfam" id="NF009926">
    <property type="entry name" value="PRK13387.1"/>
    <property type="match status" value="1"/>
</dbReference>
<keyword evidence="4 9" id="KW-0808">Transferase</keyword>
<feature type="transmembrane region" description="Helical" evidence="8">
    <location>
        <begin position="236"/>
        <end position="253"/>
    </location>
</feature>
<dbReference type="PIRSF" id="PIRSF005355">
    <property type="entry name" value="UBIAD1"/>
    <property type="match status" value="1"/>
</dbReference>
<dbReference type="Gene3D" id="1.10.357.140">
    <property type="entry name" value="UbiA prenyltransferase"/>
    <property type="match status" value="1"/>
</dbReference>
<evidence type="ECO:0000313" key="10">
    <source>
        <dbReference type="Proteomes" id="UP000664632"/>
    </source>
</evidence>
<gene>
    <name evidence="9" type="primary">menA</name>
    <name evidence="9" type="ORF">JZO69_07805</name>
</gene>
<dbReference type="Pfam" id="PF01040">
    <property type="entry name" value="UbiA"/>
    <property type="match status" value="1"/>
</dbReference>
<dbReference type="EMBL" id="JAFLWD010000017">
    <property type="protein sequence ID" value="MBO0440259.1"/>
    <property type="molecule type" value="Genomic_DNA"/>
</dbReference>
<feature type="transmembrane region" description="Helical" evidence="8">
    <location>
        <begin position="185"/>
        <end position="208"/>
    </location>
</feature>
<evidence type="ECO:0000256" key="5">
    <source>
        <dbReference type="ARBA" id="ARBA00022692"/>
    </source>
</evidence>
<organism evidence="9 10">
    <name type="scientific">Candidatus Enterococcus ikei</name>
    <dbReference type="NCBI Taxonomy" id="2815326"/>
    <lineage>
        <taxon>Bacteria</taxon>
        <taxon>Bacillati</taxon>
        <taxon>Bacillota</taxon>
        <taxon>Bacilli</taxon>
        <taxon>Lactobacillales</taxon>
        <taxon>Enterococcaceae</taxon>
        <taxon>Enterococcus</taxon>
    </lineage>
</organism>
<evidence type="ECO:0000256" key="6">
    <source>
        <dbReference type="ARBA" id="ARBA00022989"/>
    </source>
</evidence>
<dbReference type="EC" id="2.5.1.74" evidence="9"/>
<sequence length="318" mass="35958">MSLKVFLQVVEIQTKLASLFPFAIGVLFSIAYFNQFQVGYTLLFFIGMVVFDMATTAINNYMDFKKAKSQVYKYEENIIGSSGISPILVRNMIFGMIAFSAVIGIYLTVKTGWLFLVMGGVCCFIGIFYTFGPIPLSRMPLGEVFSGFTMGLGIFAMTIYLNVQVNPPFYLLLDWARGTFALTGNLWAVLAIIWASLPMVFTIANIMLANNLRDLDTDIENHRYTLVYYIGRKQGVILFQLLMLTCYAVVLIGLPFGVYRWPILTVFLSLPVVWKNLQLFKKELPRPKSFGYSIKNLIAFNGSYLLGLLLTIISEKYK</sequence>
<dbReference type="PANTHER" id="PTHR13929:SF0">
    <property type="entry name" value="UBIA PRENYLTRANSFERASE DOMAIN-CONTAINING PROTEIN 1"/>
    <property type="match status" value="1"/>
</dbReference>
<keyword evidence="6 8" id="KW-1133">Transmembrane helix</keyword>
<dbReference type="Proteomes" id="UP000664632">
    <property type="component" value="Unassembled WGS sequence"/>
</dbReference>
<dbReference type="InterPro" id="IPR044878">
    <property type="entry name" value="UbiA_sf"/>
</dbReference>
<feature type="transmembrane region" description="Helical" evidence="8">
    <location>
        <begin position="113"/>
        <end position="132"/>
    </location>
</feature>
<evidence type="ECO:0000256" key="1">
    <source>
        <dbReference type="ARBA" id="ARBA00004141"/>
    </source>
</evidence>
<accession>A0ABS3H0N1</accession>
<name>A0ABS3H0N1_9ENTE</name>
<dbReference type="RefSeq" id="WP_207112327.1">
    <property type="nucleotide sequence ID" value="NZ_JAFLWD010000017.1"/>
</dbReference>
<comment type="pathway">
    <text evidence="2">Quinol/quinone metabolism; menaquinone biosynthesis.</text>
</comment>
<feature type="transmembrane region" description="Helical" evidence="8">
    <location>
        <begin position="297"/>
        <end position="314"/>
    </location>
</feature>
<evidence type="ECO:0000256" key="8">
    <source>
        <dbReference type="SAM" id="Phobius"/>
    </source>
</evidence>
<evidence type="ECO:0000256" key="4">
    <source>
        <dbReference type="ARBA" id="ARBA00022679"/>
    </source>
</evidence>
<evidence type="ECO:0000256" key="2">
    <source>
        <dbReference type="ARBA" id="ARBA00004863"/>
    </source>
</evidence>
<feature type="transmembrane region" description="Helical" evidence="8">
    <location>
        <begin position="39"/>
        <end position="62"/>
    </location>
</feature>
<keyword evidence="7 8" id="KW-0472">Membrane</keyword>
<reference evidence="9 10" key="1">
    <citation type="submission" date="2021-03" db="EMBL/GenBank/DDBJ databases">
        <title>Enterococcal diversity collection.</title>
        <authorList>
            <person name="Gilmore M.S."/>
            <person name="Schwartzman J."/>
            <person name="Van Tyne D."/>
            <person name="Martin M."/>
            <person name="Earl A.M."/>
            <person name="Manson A.L."/>
            <person name="Straub T."/>
            <person name="Salamzade R."/>
            <person name="Saavedra J."/>
            <person name="Lebreton F."/>
            <person name="Prichula J."/>
            <person name="Schaufler K."/>
            <person name="Gaca A."/>
            <person name="Sgardioli B."/>
            <person name="Wagenaar J."/>
            <person name="Strong T."/>
        </authorList>
    </citation>
    <scope>NUCLEOTIDE SEQUENCE [LARGE SCALE GENOMIC DNA]</scope>
    <source>
        <strain evidence="9 10">DIV0869a</strain>
    </source>
</reference>
<dbReference type="GO" id="GO:0046428">
    <property type="term" value="F:1,4-dihydroxy-2-naphthoate polyprenyltransferase activity"/>
    <property type="evidence" value="ECO:0007669"/>
    <property type="project" value="UniProtKB-EC"/>
</dbReference>
<feature type="transmembrane region" description="Helical" evidence="8">
    <location>
        <begin position="83"/>
        <end position="107"/>
    </location>
</feature>
<evidence type="ECO:0000256" key="7">
    <source>
        <dbReference type="ARBA" id="ARBA00023136"/>
    </source>
</evidence>
<keyword evidence="5 8" id="KW-0812">Transmembrane</keyword>
<proteinExistence type="predicted"/>
<dbReference type="NCBIfam" id="NF004752">
    <property type="entry name" value="PRK06080.1-4"/>
    <property type="match status" value="1"/>
</dbReference>
<comment type="caution">
    <text evidence="9">The sequence shown here is derived from an EMBL/GenBank/DDBJ whole genome shotgun (WGS) entry which is preliminary data.</text>
</comment>
<keyword evidence="3" id="KW-0474">Menaquinone biosynthesis</keyword>
<protein>
    <submittedName>
        <fullName evidence="9">1,4-dihydroxy-2-naphthoate polyprenyltransferase</fullName>
        <ecNumber evidence="9">2.5.1.74</ecNumber>
    </submittedName>
</protein>
<feature type="transmembrane region" description="Helical" evidence="8">
    <location>
        <begin position="144"/>
        <end position="165"/>
    </location>
</feature>
<dbReference type="InterPro" id="IPR000537">
    <property type="entry name" value="UbiA_prenyltransferase"/>
</dbReference>